<dbReference type="eggNOG" id="COG1366">
    <property type="taxonomic scope" value="Bacteria"/>
</dbReference>
<dbReference type="Gene3D" id="3.30.750.24">
    <property type="entry name" value="STAS domain"/>
    <property type="match status" value="1"/>
</dbReference>
<evidence type="ECO:0000313" key="2">
    <source>
        <dbReference type="EMBL" id="AHC25394.1"/>
    </source>
</evidence>
<sequence length="102" mass="10776">MIRVAGVVDMLTAQILVERLDLALATAPSTLIVDLTEVEFFAAAGIAAVVHAHRIAGHACGLAVVADSYVVLRPITLSNADQEVNLCASMRDAFMLLDITVD</sequence>
<dbReference type="EMBL" id="CP006936">
    <property type="protein sequence ID" value="AHC25394.1"/>
    <property type="molecule type" value="Genomic_DNA"/>
</dbReference>
<keyword evidence="3" id="KW-1185">Reference proteome</keyword>
<gene>
    <name evidence="2" type="ORF">D174_12735</name>
</gene>
<feature type="domain" description="STAS" evidence="1">
    <location>
        <begin position="1"/>
        <end position="97"/>
    </location>
</feature>
<accession>V5XDA0</accession>
<dbReference type="PROSITE" id="PS50801">
    <property type="entry name" value="STAS"/>
    <property type="match status" value="1"/>
</dbReference>
<dbReference type="CDD" id="cd07043">
    <property type="entry name" value="STAS_anti-anti-sigma_factors"/>
    <property type="match status" value="1"/>
</dbReference>
<evidence type="ECO:0000313" key="3">
    <source>
        <dbReference type="Proteomes" id="UP000018763"/>
    </source>
</evidence>
<dbReference type="InterPro" id="IPR058548">
    <property type="entry name" value="MlaB-like_STAS"/>
</dbReference>
<dbReference type="InterPro" id="IPR036513">
    <property type="entry name" value="STAS_dom_sf"/>
</dbReference>
<dbReference type="InterPro" id="IPR002645">
    <property type="entry name" value="STAS_dom"/>
</dbReference>
<dbReference type="AlphaFoldDB" id="V5XDA0"/>
<dbReference type="Pfam" id="PF13466">
    <property type="entry name" value="STAS_2"/>
    <property type="match status" value="1"/>
</dbReference>
<proteinExistence type="predicted"/>
<dbReference type="KEGG" id="mne:D174_12735"/>
<dbReference type="Proteomes" id="UP000018763">
    <property type="component" value="Chromosome"/>
</dbReference>
<name>V5XDA0_MYCNE</name>
<protein>
    <submittedName>
        <fullName evidence="2">Anti-anti-sigma factor</fullName>
    </submittedName>
</protein>
<reference evidence="2 3" key="1">
    <citation type="journal article" date="2014" name="Genome Announc.">
        <title>Complete Genome Sequence of Sterol-Transforming Mycobacterium neoaurum Strain VKM Ac-1815D.</title>
        <authorList>
            <person name="Shtratnikova V.Y."/>
            <person name="Bragin E.Y."/>
            <person name="Dovbnya D.V."/>
            <person name="Pekov Y.A."/>
            <person name="Schelkunov M.I."/>
            <person name="Strizhov N."/>
            <person name="Ivashina T.V."/>
            <person name="Ashapkin V.V."/>
            <person name="Donova M.V."/>
        </authorList>
    </citation>
    <scope>NUCLEOTIDE SEQUENCE [LARGE SCALE GENOMIC DNA]</scope>
    <source>
        <strain evidence="2 3">VKM Ac-1815D</strain>
    </source>
</reference>
<organism evidence="2 3">
    <name type="scientific">Mycolicibacterium neoaurum VKM Ac-1815D</name>
    <dbReference type="NCBI Taxonomy" id="700508"/>
    <lineage>
        <taxon>Bacteria</taxon>
        <taxon>Bacillati</taxon>
        <taxon>Actinomycetota</taxon>
        <taxon>Actinomycetes</taxon>
        <taxon>Mycobacteriales</taxon>
        <taxon>Mycobacteriaceae</taxon>
        <taxon>Mycolicibacterium</taxon>
    </lineage>
</organism>
<dbReference type="SUPFAM" id="SSF52091">
    <property type="entry name" value="SpoIIaa-like"/>
    <property type="match status" value="1"/>
</dbReference>
<evidence type="ECO:0000259" key="1">
    <source>
        <dbReference type="PROSITE" id="PS50801"/>
    </source>
</evidence>